<dbReference type="GO" id="GO:0005874">
    <property type="term" value="C:microtubule"/>
    <property type="evidence" value="ECO:0007669"/>
    <property type="project" value="TreeGrafter"/>
</dbReference>
<dbReference type="Gene3D" id="3.40.850.10">
    <property type="entry name" value="Kinesin motor domain"/>
    <property type="match status" value="1"/>
</dbReference>
<evidence type="ECO:0000313" key="5">
    <source>
        <dbReference type="EMBL" id="ETV83270.1"/>
    </source>
</evidence>
<dbReference type="InterPro" id="IPR001752">
    <property type="entry name" value="Kinesin_motor_dom"/>
</dbReference>
<dbReference type="Pfam" id="PF00225">
    <property type="entry name" value="Kinesin"/>
    <property type="match status" value="1"/>
</dbReference>
<feature type="domain" description="Kinesin motor" evidence="4">
    <location>
        <begin position="3"/>
        <end position="301"/>
    </location>
</feature>
<reference evidence="5" key="1">
    <citation type="submission" date="2013-12" db="EMBL/GenBank/DDBJ databases">
        <title>The Genome Sequence of Aphanomyces astaci APO3.</title>
        <authorList>
            <consortium name="The Broad Institute Genomics Platform"/>
            <person name="Russ C."/>
            <person name="Tyler B."/>
            <person name="van West P."/>
            <person name="Dieguez-Uribeondo J."/>
            <person name="Young S.K."/>
            <person name="Zeng Q."/>
            <person name="Gargeya S."/>
            <person name="Fitzgerald M."/>
            <person name="Abouelleil A."/>
            <person name="Alvarado L."/>
            <person name="Chapman S.B."/>
            <person name="Gainer-Dewar J."/>
            <person name="Goldberg J."/>
            <person name="Griggs A."/>
            <person name="Gujja S."/>
            <person name="Hansen M."/>
            <person name="Howarth C."/>
            <person name="Imamovic A."/>
            <person name="Ireland A."/>
            <person name="Larimer J."/>
            <person name="McCowan C."/>
            <person name="Murphy C."/>
            <person name="Pearson M."/>
            <person name="Poon T.W."/>
            <person name="Priest M."/>
            <person name="Roberts A."/>
            <person name="Saif S."/>
            <person name="Shea T."/>
            <person name="Sykes S."/>
            <person name="Wortman J."/>
            <person name="Nusbaum C."/>
            <person name="Birren B."/>
        </authorList>
    </citation>
    <scope>NUCLEOTIDE SEQUENCE [LARGE SCALE GENOMIC DNA]</scope>
    <source>
        <strain evidence="5">APO3</strain>
    </source>
</reference>
<feature type="region of interest" description="Disordered" evidence="3">
    <location>
        <begin position="510"/>
        <end position="530"/>
    </location>
</feature>
<dbReference type="PANTHER" id="PTHR24115">
    <property type="entry name" value="KINESIN-RELATED"/>
    <property type="match status" value="1"/>
</dbReference>
<dbReference type="GO" id="GO:0005871">
    <property type="term" value="C:kinesin complex"/>
    <property type="evidence" value="ECO:0007669"/>
    <property type="project" value="TreeGrafter"/>
</dbReference>
<comment type="similarity">
    <text evidence="1">Belongs to the TRAFAC class myosin-kinesin ATPase superfamily. Kinesin family.</text>
</comment>
<dbReference type="SMART" id="SM00129">
    <property type="entry name" value="KISc"/>
    <property type="match status" value="1"/>
</dbReference>
<sequence length="1049" mass="115368">MEPIAVIGRVHALDDKSGGDHTVGLGVCESTVTWIHHAEEKQFVLNHIVDASESPSCVVGGDMIAAAAAGINTAVLAIGQQGSGKSTTLFDPDGLIAYVTKGLLNEQCTVSLSLVEVYGDVATDVLHGKPHAFRPQFHRLIGGYGPDVTRIELTDATMLKQVLRLAVRAMAIDAIASNKTTTKSSRVVTLHVVSMGGACWSRVDFVDIAASANTRSPLGASDVGFRLEQGPTTFAECVKLLADDLPLDKVPLQASSSLVTMLSHTLGGRCKTFVIAHVIQSALHNEENLVTLRLAMLLRGINNPVAPNALGPTAIVTQLEGDLQGLRDHLEQVKRQLNRESKSLHHDSLELDHQHTRATIKNLESLVHTFQKPALERTDDWLKFKRRVDNDETKLGTKVLAWDRTVHHIHLVRLHDDRLFSGMIGYHVAASDSKMSRDKGADVVLFGGGAGAASCELQVPEPGTVEFMVAMPGTTCLINGLPLTVGAAPRPLAHGDTLTCGRRNVFRVVNPNAPSQEDDHDNQHVRSNSRKDWLDRGAVLQSYRHPLAAGLTHEDAQRRCHVALASILERIASIRTMFAQSVVDLDDESDVHDVILQRGAAPPPKYMATHVRPETIRRLSAAAIAEMNVLESRIYSRNTMKLLDAVDEFDAMCHEMDTPLTVHAVPMVNHAVTTNDDDPLDRMQLSTDVWVVLENPSNGRERLILRPAEFELRLAVLRTLFHIQPPIAGTNHGASPSSPQMPPSGGGSADGNPLQLASCEERIGVARVHLGKLAYYFDVEDALPIVSDAGQVVGHLMVQIQPHVAQNDKRTTHRKDVVKYVHRVNHDVDKEEELREAIGMGVTVAYRVNVRGARGLPPQLTSNVFVEYVFFEDSTAHATAPSVCKSRHPVIEQAFMHPVHVTEEFCQYVATGALEFQVFGYRGEHVVTGPQKKRDEMYWMEMEAKSMQSVAKSLQEKVRSLEAKLHQQDVELRIERRKTNTIQAIPIDGDESYQHVPQEVVEDKSNGQEVEAKDVDDMAWRRRRQFDVKVVGALAKGLNDIRSGVCLVM</sequence>
<gene>
    <name evidence="5" type="ORF">H257_04036</name>
</gene>
<dbReference type="EMBL" id="KI913120">
    <property type="protein sequence ID" value="ETV83270.1"/>
    <property type="molecule type" value="Genomic_DNA"/>
</dbReference>
<feature type="coiled-coil region" evidence="2">
    <location>
        <begin position="316"/>
        <end position="343"/>
    </location>
</feature>
<dbReference type="InterPro" id="IPR027417">
    <property type="entry name" value="P-loop_NTPase"/>
</dbReference>
<dbReference type="GO" id="GO:0008017">
    <property type="term" value="F:microtubule binding"/>
    <property type="evidence" value="ECO:0007669"/>
    <property type="project" value="InterPro"/>
</dbReference>
<feature type="coiled-coil region" evidence="2">
    <location>
        <begin position="944"/>
        <end position="971"/>
    </location>
</feature>
<dbReference type="SUPFAM" id="SSF52540">
    <property type="entry name" value="P-loop containing nucleoside triphosphate hydrolases"/>
    <property type="match status" value="1"/>
</dbReference>
<dbReference type="VEuPathDB" id="FungiDB:H257_04036"/>
<evidence type="ECO:0000256" key="3">
    <source>
        <dbReference type="SAM" id="MobiDB-lite"/>
    </source>
</evidence>
<feature type="binding site" evidence="1">
    <location>
        <begin position="79"/>
        <end position="86"/>
    </location>
    <ligand>
        <name>ATP</name>
        <dbReference type="ChEBI" id="CHEBI:30616"/>
    </ligand>
</feature>
<dbReference type="AlphaFoldDB" id="W4GU63"/>
<dbReference type="Gene3D" id="2.60.200.20">
    <property type="match status" value="1"/>
</dbReference>
<organism evidence="5">
    <name type="scientific">Aphanomyces astaci</name>
    <name type="common">Crayfish plague agent</name>
    <dbReference type="NCBI Taxonomy" id="112090"/>
    <lineage>
        <taxon>Eukaryota</taxon>
        <taxon>Sar</taxon>
        <taxon>Stramenopiles</taxon>
        <taxon>Oomycota</taxon>
        <taxon>Saprolegniomycetes</taxon>
        <taxon>Saprolegniales</taxon>
        <taxon>Verrucalvaceae</taxon>
        <taxon>Aphanomyces</taxon>
    </lineage>
</organism>
<keyword evidence="2" id="KW-0175">Coiled coil</keyword>
<dbReference type="GO" id="GO:0005524">
    <property type="term" value="F:ATP binding"/>
    <property type="evidence" value="ECO:0007669"/>
    <property type="project" value="UniProtKB-UniRule"/>
</dbReference>
<dbReference type="SUPFAM" id="SSF49879">
    <property type="entry name" value="SMAD/FHA domain"/>
    <property type="match status" value="1"/>
</dbReference>
<protein>
    <recommendedName>
        <fullName evidence="4">Kinesin motor domain-containing protein</fullName>
    </recommendedName>
</protein>
<keyword evidence="1" id="KW-0067">ATP-binding</keyword>
<feature type="compositionally biased region" description="Basic and acidic residues" evidence="3">
    <location>
        <begin position="521"/>
        <end position="530"/>
    </location>
</feature>
<name>W4GU63_APHAT</name>
<dbReference type="InterPro" id="IPR008984">
    <property type="entry name" value="SMAD_FHA_dom_sf"/>
</dbReference>
<dbReference type="GeneID" id="20806032"/>
<evidence type="ECO:0000256" key="2">
    <source>
        <dbReference type="SAM" id="Coils"/>
    </source>
</evidence>
<dbReference type="GO" id="GO:0003777">
    <property type="term" value="F:microtubule motor activity"/>
    <property type="evidence" value="ECO:0007669"/>
    <property type="project" value="InterPro"/>
</dbReference>
<dbReference type="STRING" id="112090.W4GU63"/>
<dbReference type="PANTHER" id="PTHR24115:SF1004">
    <property type="entry name" value="KINESIN-LIKE PROTEIN KIF15"/>
    <property type="match status" value="1"/>
</dbReference>
<feature type="region of interest" description="Disordered" evidence="3">
    <location>
        <begin position="728"/>
        <end position="752"/>
    </location>
</feature>
<dbReference type="InterPro" id="IPR027640">
    <property type="entry name" value="Kinesin-like_fam"/>
</dbReference>
<dbReference type="GO" id="GO:0016887">
    <property type="term" value="F:ATP hydrolysis activity"/>
    <property type="evidence" value="ECO:0007669"/>
    <property type="project" value="TreeGrafter"/>
</dbReference>
<dbReference type="RefSeq" id="XP_009826700.1">
    <property type="nucleotide sequence ID" value="XM_009828398.1"/>
</dbReference>
<dbReference type="GO" id="GO:0007018">
    <property type="term" value="P:microtubule-based movement"/>
    <property type="evidence" value="ECO:0007669"/>
    <property type="project" value="InterPro"/>
</dbReference>
<dbReference type="PRINTS" id="PR00380">
    <property type="entry name" value="KINESINHEAVY"/>
</dbReference>
<evidence type="ECO:0000256" key="1">
    <source>
        <dbReference type="PROSITE-ProRule" id="PRU00283"/>
    </source>
</evidence>
<keyword evidence="1" id="KW-0505">Motor protein</keyword>
<proteinExistence type="inferred from homology"/>
<dbReference type="InterPro" id="IPR036961">
    <property type="entry name" value="Kinesin_motor_dom_sf"/>
</dbReference>
<accession>W4GU63</accession>
<keyword evidence="1" id="KW-0547">Nucleotide-binding</keyword>
<dbReference type="OrthoDB" id="76911at2759"/>
<dbReference type="PROSITE" id="PS50067">
    <property type="entry name" value="KINESIN_MOTOR_2"/>
    <property type="match status" value="1"/>
</dbReference>
<evidence type="ECO:0000259" key="4">
    <source>
        <dbReference type="PROSITE" id="PS50067"/>
    </source>
</evidence>